<dbReference type="InterPro" id="IPR045341">
    <property type="entry name" value="DUF6532"/>
</dbReference>
<keyword evidence="4" id="KW-1185">Reference proteome</keyword>
<evidence type="ECO:0000313" key="3">
    <source>
        <dbReference type="EMBL" id="KIM77443.1"/>
    </source>
</evidence>
<feature type="compositionally biased region" description="Polar residues" evidence="1">
    <location>
        <begin position="1"/>
        <end position="22"/>
    </location>
</feature>
<feature type="domain" description="DUF6532" evidence="2">
    <location>
        <begin position="451"/>
        <end position="606"/>
    </location>
</feature>
<organism evidence="3 4">
    <name type="scientific">Piloderma croceum (strain F 1598)</name>
    <dbReference type="NCBI Taxonomy" id="765440"/>
    <lineage>
        <taxon>Eukaryota</taxon>
        <taxon>Fungi</taxon>
        <taxon>Dikarya</taxon>
        <taxon>Basidiomycota</taxon>
        <taxon>Agaricomycotina</taxon>
        <taxon>Agaricomycetes</taxon>
        <taxon>Agaricomycetidae</taxon>
        <taxon>Atheliales</taxon>
        <taxon>Atheliaceae</taxon>
        <taxon>Piloderma</taxon>
    </lineage>
</organism>
<feature type="region of interest" description="Disordered" evidence="1">
    <location>
        <begin position="273"/>
        <end position="350"/>
    </location>
</feature>
<feature type="compositionally biased region" description="Polar residues" evidence="1">
    <location>
        <begin position="325"/>
        <end position="350"/>
    </location>
</feature>
<dbReference type="InParanoid" id="A0A0C3AU29"/>
<feature type="compositionally biased region" description="Acidic residues" evidence="1">
    <location>
        <begin position="175"/>
        <end position="184"/>
    </location>
</feature>
<reference evidence="4" key="2">
    <citation type="submission" date="2015-01" db="EMBL/GenBank/DDBJ databases">
        <title>Evolutionary Origins and Diversification of the Mycorrhizal Mutualists.</title>
        <authorList>
            <consortium name="DOE Joint Genome Institute"/>
            <consortium name="Mycorrhizal Genomics Consortium"/>
            <person name="Kohler A."/>
            <person name="Kuo A."/>
            <person name="Nagy L.G."/>
            <person name="Floudas D."/>
            <person name="Copeland A."/>
            <person name="Barry K.W."/>
            <person name="Cichocki N."/>
            <person name="Veneault-Fourrey C."/>
            <person name="LaButti K."/>
            <person name="Lindquist E.A."/>
            <person name="Lipzen A."/>
            <person name="Lundell T."/>
            <person name="Morin E."/>
            <person name="Murat C."/>
            <person name="Riley R."/>
            <person name="Ohm R."/>
            <person name="Sun H."/>
            <person name="Tunlid A."/>
            <person name="Henrissat B."/>
            <person name="Grigoriev I.V."/>
            <person name="Hibbett D.S."/>
            <person name="Martin F."/>
        </authorList>
    </citation>
    <scope>NUCLEOTIDE SEQUENCE [LARGE SCALE GENOMIC DNA]</scope>
    <source>
        <strain evidence="4">F 1598</strain>
    </source>
</reference>
<name>A0A0C3AU29_PILCF</name>
<protein>
    <recommendedName>
        <fullName evidence="2">DUF6532 domain-containing protein</fullName>
    </recommendedName>
</protein>
<accession>A0A0C3AU29</accession>
<feature type="compositionally biased region" description="Polar residues" evidence="1">
    <location>
        <begin position="87"/>
        <end position="96"/>
    </location>
</feature>
<feature type="region of interest" description="Disordered" evidence="1">
    <location>
        <begin position="1"/>
        <end position="36"/>
    </location>
</feature>
<dbReference type="Pfam" id="PF20149">
    <property type="entry name" value="DUF6532"/>
    <property type="match status" value="1"/>
</dbReference>
<evidence type="ECO:0000259" key="2">
    <source>
        <dbReference type="Pfam" id="PF20149"/>
    </source>
</evidence>
<dbReference type="HOGENOM" id="CLU_389379_0_0_1"/>
<dbReference type="EMBL" id="KN833025">
    <property type="protein sequence ID" value="KIM77443.1"/>
    <property type="molecule type" value="Genomic_DNA"/>
</dbReference>
<dbReference type="Proteomes" id="UP000054166">
    <property type="component" value="Unassembled WGS sequence"/>
</dbReference>
<dbReference type="STRING" id="765440.A0A0C3AU29"/>
<feature type="compositionally biased region" description="Basic and acidic residues" evidence="1">
    <location>
        <begin position="136"/>
        <end position="150"/>
    </location>
</feature>
<reference evidence="3 4" key="1">
    <citation type="submission" date="2014-04" db="EMBL/GenBank/DDBJ databases">
        <authorList>
            <consortium name="DOE Joint Genome Institute"/>
            <person name="Kuo A."/>
            <person name="Tarkka M."/>
            <person name="Buscot F."/>
            <person name="Kohler A."/>
            <person name="Nagy L.G."/>
            <person name="Floudas D."/>
            <person name="Copeland A."/>
            <person name="Barry K.W."/>
            <person name="Cichocki N."/>
            <person name="Veneault-Fourrey C."/>
            <person name="LaButti K."/>
            <person name="Lindquist E.A."/>
            <person name="Lipzen A."/>
            <person name="Lundell T."/>
            <person name="Morin E."/>
            <person name="Murat C."/>
            <person name="Sun H."/>
            <person name="Tunlid A."/>
            <person name="Henrissat B."/>
            <person name="Grigoriev I.V."/>
            <person name="Hibbett D.S."/>
            <person name="Martin F."/>
            <person name="Nordberg H.P."/>
            <person name="Cantor M.N."/>
            <person name="Hua S.X."/>
        </authorList>
    </citation>
    <scope>NUCLEOTIDE SEQUENCE [LARGE SCALE GENOMIC DNA]</scope>
    <source>
        <strain evidence="3 4">F 1598</strain>
    </source>
</reference>
<dbReference type="AlphaFoldDB" id="A0A0C3AU29"/>
<feature type="region of interest" description="Disordered" evidence="1">
    <location>
        <begin position="79"/>
        <end position="103"/>
    </location>
</feature>
<evidence type="ECO:0000256" key="1">
    <source>
        <dbReference type="SAM" id="MobiDB-lite"/>
    </source>
</evidence>
<gene>
    <name evidence="3" type="ORF">PILCRDRAFT_12076</name>
</gene>
<feature type="compositionally biased region" description="Polar residues" evidence="1">
    <location>
        <begin position="301"/>
        <end position="316"/>
    </location>
</feature>
<evidence type="ECO:0000313" key="4">
    <source>
        <dbReference type="Proteomes" id="UP000054166"/>
    </source>
</evidence>
<feature type="region of interest" description="Disordered" evidence="1">
    <location>
        <begin position="225"/>
        <end position="250"/>
    </location>
</feature>
<sequence length="709" mass="77695">MPNTSVPPRQIVTRASNKTTHPGNAVKTTKRRTAAEVEEERAAKAQAKAAREEARQQSINRAAEFERADMANENLVDATLRPPFTPKQPQYQTHSDLTPLAETSDVDMSDDFEKASFVPPASEHLDTVDESAGESDTPRPAKKMKAEPKKVVAKTAATKKAAVKKVDKKMKADESDIEIVDSDAEPQPPQEPKPKKVKPRMRDEIEKKIKENKNQGSKYADMVKSMSGNRVEEPAAPKGPSGPQATVVGGKKLKREGAIADISTFGMEITATEPDQALNSKQNKLAAKTDSYLDKKRKHSSVISEWASTIPSNAKPPSQAPSHVIATTSSRPKSIVPSLTSGSSRSSAPSVLTNNVRIVSHSALLNSAKVKAEPTPDITIFSDGGLSDADEIKGEEREAAIKSPPKGKKRVTSEEELPDWIDTRWFRHTFVTTYMAFVGQTADPWDVPIKQAVEVMQKIWDATNGHEYEIMASSAVCQKAIQRLADSWRNAVGSTGISNVQSFCDSQEVLRDSDSECQAFANYYLEDLRFLYKDSDHDDKMKWKGLFRSPFVLQTFAAHLAAIEGSQKILGLHDPEKPTPSPIGALGLAAAAVERALTLIATGTLTVEMARAARGRTITLPRTLNFSTGKDSMRQTGFSDASWGKATRNYTKSARKLTKAKFNVIIKEAQEFVKPTRTRNKTTDATEVIDVDEGDERAFLVDNSDSDCK</sequence>
<dbReference type="OrthoDB" id="3181351at2759"/>
<proteinExistence type="predicted"/>
<feature type="region of interest" description="Disordered" evidence="1">
    <location>
        <begin position="117"/>
        <end position="202"/>
    </location>
</feature>